<evidence type="ECO:0000313" key="3">
    <source>
        <dbReference type="Proteomes" id="UP000887565"/>
    </source>
</evidence>
<evidence type="ECO:0000313" key="4">
    <source>
        <dbReference type="WBParaSite" id="nRc.2.0.1.t42163-RA"/>
    </source>
</evidence>
<accession>A0A915KTR0</accession>
<protein>
    <submittedName>
        <fullName evidence="4">Uncharacterized protein</fullName>
    </submittedName>
</protein>
<keyword evidence="2" id="KW-1133">Transmembrane helix</keyword>
<proteinExistence type="predicted"/>
<dbReference type="WBParaSite" id="nRc.2.0.1.t42163-RA">
    <property type="protein sequence ID" value="nRc.2.0.1.t42163-RA"/>
    <property type="gene ID" value="nRc.2.0.1.g42163"/>
</dbReference>
<evidence type="ECO:0000256" key="2">
    <source>
        <dbReference type="SAM" id="Phobius"/>
    </source>
</evidence>
<keyword evidence="2" id="KW-0812">Transmembrane</keyword>
<feature type="transmembrane region" description="Helical" evidence="2">
    <location>
        <begin position="113"/>
        <end position="132"/>
    </location>
</feature>
<keyword evidence="2" id="KW-0472">Membrane</keyword>
<feature type="region of interest" description="Disordered" evidence="1">
    <location>
        <begin position="41"/>
        <end position="67"/>
    </location>
</feature>
<sequence length="216" mass="24518">MVHYNGPMTSSTPDSRLLRDDPKIAAKLASADSYCRRSSSLDNHREECSPDRLALPTEHQPNSPKRTDFIALNSSSYSYGTYAKSQTDLSDQEKRAGRCCCCCLCRPGKRCSAFLLFSVCLVSLSLAIFLSWRVFRLEERLGDEGKFRHLNIDRKFRSVEEDDYDVTWSDEPWTWLANDTDRSPRATTNNRQSGGIDEKCLCPPGNEFAQILCIKP</sequence>
<evidence type="ECO:0000256" key="1">
    <source>
        <dbReference type="SAM" id="MobiDB-lite"/>
    </source>
</evidence>
<dbReference type="Proteomes" id="UP000887565">
    <property type="component" value="Unplaced"/>
</dbReference>
<reference evidence="4" key="1">
    <citation type="submission" date="2022-11" db="UniProtKB">
        <authorList>
            <consortium name="WormBaseParasite"/>
        </authorList>
    </citation>
    <scope>IDENTIFICATION</scope>
</reference>
<keyword evidence="3" id="KW-1185">Reference proteome</keyword>
<dbReference type="AlphaFoldDB" id="A0A915KTR0"/>
<organism evidence="3 4">
    <name type="scientific">Romanomermis culicivorax</name>
    <name type="common">Nematode worm</name>
    <dbReference type="NCBI Taxonomy" id="13658"/>
    <lineage>
        <taxon>Eukaryota</taxon>
        <taxon>Metazoa</taxon>
        <taxon>Ecdysozoa</taxon>
        <taxon>Nematoda</taxon>
        <taxon>Enoplea</taxon>
        <taxon>Dorylaimia</taxon>
        <taxon>Mermithida</taxon>
        <taxon>Mermithoidea</taxon>
        <taxon>Mermithidae</taxon>
        <taxon>Romanomermis</taxon>
    </lineage>
</organism>
<name>A0A915KTR0_ROMCU</name>